<dbReference type="InterPro" id="IPR017941">
    <property type="entry name" value="Rieske_2Fe-2S"/>
</dbReference>
<evidence type="ECO:0000256" key="4">
    <source>
        <dbReference type="ARBA" id="ARBA00023014"/>
    </source>
</evidence>
<dbReference type="InterPro" id="IPR005805">
    <property type="entry name" value="Rieske_Fe-S_prot_C"/>
</dbReference>
<keyword evidence="7" id="KW-0812">Transmembrane</keyword>
<dbReference type="GO" id="GO:0046872">
    <property type="term" value="F:metal ion binding"/>
    <property type="evidence" value="ECO:0007669"/>
    <property type="project" value="UniProtKB-KW"/>
</dbReference>
<evidence type="ECO:0000256" key="1">
    <source>
        <dbReference type="ARBA" id="ARBA00022714"/>
    </source>
</evidence>
<feature type="domain" description="Rieske" evidence="8">
    <location>
        <begin position="93"/>
        <end position="167"/>
    </location>
</feature>
<keyword evidence="2" id="KW-0479">Metal-binding</keyword>
<dbReference type="InterPro" id="IPR036922">
    <property type="entry name" value="Rieske_2Fe-2S_sf"/>
</dbReference>
<protein>
    <recommendedName>
        <fullName evidence="8">Rieske domain-containing protein</fullName>
    </recommendedName>
</protein>
<keyword evidence="3" id="KW-0408">Iron</keyword>
<dbReference type="Pfam" id="PF00355">
    <property type="entry name" value="Rieske"/>
    <property type="match status" value="1"/>
</dbReference>
<dbReference type="Proteomes" id="UP000177594">
    <property type="component" value="Unassembled WGS sequence"/>
</dbReference>
<dbReference type="CDD" id="cd03467">
    <property type="entry name" value="Rieske"/>
    <property type="match status" value="1"/>
</dbReference>
<keyword evidence="5" id="KW-1015">Disulfide bond</keyword>
<keyword evidence="4" id="KW-0411">Iron-sulfur</keyword>
<keyword evidence="1" id="KW-0001">2Fe-2S</keyword>
<proteinExistence type="predicted"/>
<keyword evidence="7" id="KW-0472">Membrane</keyword>
<dbReference type="GO" id="GO:0016020">
    <property type="term" value="C:membrane"/>
    <property type="evidence" value="ECO:0007669"/>
    <property type="project" value="InterPro"/>
</dbReference>
<evidence type="ECO:0000256" key="2">
    <source>
        <dbReference type="ARBA" id="ARBA00022723"/>
    </source>
</evidence>
<evidence type="ECO:0000259" key="8">
    <source>
        <dbReference type="PROSITE" id="PS51296"/>
    </source>
</evidence>
<accession>A0A1F8EF98</accession>
<evidence type="ECO:0000313" key="9">
    <source>
        <dbReference type="EMBL" id="OGM99522.1"/>
    </source>
</evidence>
<dbReference type="GO" id="GO:0051537">
    <property type="term" value="F:2 iron, 2 sulfur cluster binding"/>
    <property type="evidence" value="ECO:0007669"/>
    <property type="project" value="UniProtKB-KW"/>
</dbReference>
<dbReference type="SUPFAM" id="SSF50022">
    <property type="entry name" value="ISP domain"/>
    <property type="match status" value="1"/>
</dbReference>
<dbReference type="PROSITE" id="PS51296">
    <property type="entry name" value="RIESKE"/>
    <property type="match status" value="1"/>
</dbReference>
<gene>
    <name evidence="9" type="ORF">A2817_02355</name>
</gene>
<organism evidence="9 10">
    <name type="scientific">Candidatus Yanofskybacteria bacterium RIFCSPHIGHO2_01_FULL_39_8b</name>
    <dbReference type="NCBI Taxonomy" id="1802659"/>
    <lineage>
        <taxon>Bacteria</taxon>
        <taxon>Candidatus Yanofskyibacteriota</taxon>
    </lineage>
</organism>
<dbReference type="InterPro" id="IPR014349">
    <property type="entry name" value="Rieske_Fe-S_prot"/>
</dbReference>
<keyword evidence="7" id="KW-1133">Transmembrane helix</keyword>
<dbReference type="PANTHER" id="PTHR10134">
    <property type="entry name" value="CYTOCHROME B-C1 COMPLEX SUBUNIT RIESKE, MITOCHONDRIAL"/>
    <property type="match status" value="1"/>
</dbReference>
<evidence type="ECO:0000256" key="5">
    <source>
        <dbReference type="ARBA" id="ARBA00023157"/>
    </source>
</evidence>
<evidence type="ECO:0000256" key="3">
    <source>
        <dbReference type="ARBA" id="ARBA00023004"/>
    </source>
</evidence>
<evidence type="ECO:0000256" key="6">
    <source>
        <dbReference type="ARBA" id="ARBA00034078"/>
    </source>
</evidence>
<comment type="cofactor">
    <cofactor evidence="6">
        <name>[2Fe-2S] cluster</name>
        <dbReference type="ChEBI" id="CHEBI:190135"/>
    </cofactor>
</comment>
<dbReference type="AlphaFoldDB" id="A0A1F8EF98"/>
<sequence length="176" mass="19645">MDSKYYVSGPVGPKPVPDGMSRRSFFSAMTIILGGVISSVLGFNLGRYFISPVWATKKENWINISLLEKIPNGIPTSVNYIQRKPDGWMANEGVDTVWFLRQGNKVIAFNPKCTHLGCPYRWDSEKDVFVCPCHTALFSKTGEVLSGPPPRPLDRYPVKTENGIVKILPEPEEGEI</sequence>
<name>A0A1F8EF98_9BACT</name>
<comment type="caution">
    <text evidence="9">The sequence shown here is derived from an EMBL/GenBank/DDBJ whole genome shotgun (WGS) entry which is preliminary data.</text>
</comment>
<dbReference type="Gene3D" id="2.102.10.10">
    <property type="entry name" value="Rieske [2Fe-2S] iron-sulphur domain"/>
    <property type="match status" value="1"/>
</dbReference>
<evidence type="ECO:0000313" key="10">
    <source>
        <dbReference type="Proteomes" id="UP000177594"/>
    </source>
</evidence>
<evidence type="ECO:0000256" key="7">
    <source>
        <dbReference type="SAM" id="Phobius"/>
    </source>
</evidence>
<reference evidence="9 10" key="1">
    <citation type="journal article" date="2016" name="Nat. Commun.">
        <title>Thousands of microbial genomes shed light on interconnected biogeochemical processes in an aquifer system.</title>
        <authorList>
            <person name="Anantharaman K."/>
            <person name="Brown C.T."/>
            <person name="Hug L.A."/>
            <person name="Sharon I."/>
            <person name="Castelle C.J."/>
            <person name="Probst A.J."/>
            <person name="Thomas B.C."/>
            <person name="Singh A."/>
            <person name="Wilkins M.J."/>
            <person name="Karaoz U."/>
            <person name="Brodie E.L."/>
            <person name="Williams K.H."/>
            <person name="Hubbard S.S."/>
            <person name="Banfield J.F."/>
        </authorList>
    </citation>
    <scope>NUCLEOTIDE SEQUENCE [LARGE SCALE GENOMIC DNA]</scope>
</reference>
<feature type="transmembrane region" description="Helical" evidence="7">
    <location>
        <begin position="25"/>
        <end position="50"/>
    </location>
</feature>
<dbReference type="PRINTS" id="PR00162">
    <property type="entry name" value="RIESKE"/>
</dbReference>
<dbReference type="EMBL" id="MGIZ01000017">
    <property type="protein sequence ID" value="OGM99522.1"/>
    <property type="molecule type" value="Genomic_DNA"/>
</dbReference>